<evidence type="ECO:0000256" key="1">
    <source>
        <dbReference type="ARBA" id="ARBA00022574"/>
    </source>
</evidence>
<reference evidence="5 6" key="1">
    <citation type="journal article" date="2023" name="BMC Biol.">
        <title>The compact genome of the sponge Oopsacas minuta (Hexactinellida) is lacking key metazoan core genes.</title>
        <authorList>
            <person name="Santini S."/>
            <person name="Schenkelaars Q."/>
            <person name="Jourda C."/>
            <person name="Duchesne M."/>
            <person name="Belahbib H."/>
            <person name="Rocher C."/>
            <person name="Selva M."/>
            <person name="Riesgo A."/>
            <person name="Vervoort M."/>
            <person name="Leys S.P."/>
            <person name="Kodjabachian L."/>
            <person name="Le Bivic A."/>
            <person name="Borchiellini C."/>
            <person name="Claverie J.M."/>
            <person name="Renard E."/>
        </authorList>
    </citation>
    <scope>NUCLEOTIDE SEQUENCE [LARGE SCALE GENOMIC DNA]</scope>
    <source>
        <strain evidence="5">SPO-2</strain>
    </source>
</reference>
<dbReference type="PROSITE" id="PS50294">
    <property type="entry name" value="WD_REPEATS_REGION"/>
    <property type="match status" value="1"/>
</dbReference>
<dbReference type="GO" id="GO:0005737">
    <property type="term" value="C:cytoplasm"/>
    <property type="evidence" value="ECO:0007669"/>
    <property type="project" value="TreeGrafter"/>
</dbReference>
<gene>
    <name evidence="5" type="ORF">LOD99_12724</name>
</gene>
<evidence type="ECO:0000256" key="4">
    <source>
        <dbReference type="SAM" id="MobiDB-lite"/>
    </source>
</evidence>
<dbReference type="Pfam" id="PF00400">
    <property type="entry name" value="WD40"/>
    <property type="match status" value="4"/>
</dbReference>
<dbReference type="InterPro" id="IPR015943">
    <property type="entry name" value="WD40/YVTN_repeat-like_dom_sf"/>
</dbReference>
<name>A0AAV7JCU9_9METZ</name>
<comment type="caution">
    <text evidence="5">The sequence shown here is derived from an EMBL/GenBank/DDBJ whole genome shotgun (WGS) entry which is preliminary data.</text>
</comment>
<dbReference type="InterPro" id="IPR001680">
    <property type="entry name" value="WD40_rpt"/>
</dbReference>
<dbReference type="PROSITE" id="PS50082">
    <property type="entry name" value="WD_REPEATS_2"/>
    <property type="match status" value="1"/>
</dbReference>
<dbReference type="InterPro" id="IPR036322">
    <property type="entry name" value="WD40_repeat_dom_sf"/>
</dbReference>
<evidence type="ECO:0000313" key="6">
    <source>
        <dbReference type="Proteomes" id="UP001165289"/>
    </source>
</evidence>
<dbReference type="PANTHER" id="PTHR15574:SF21">
    <property type="entry name" value="DDB1- AND CUL4-ASSOCIATED FACTOR 8"/>
    <property type="match status" value="1"/>
</dbReference>
<dbReference type="Proteomes" id="UP001165289">
    <property type="component" value="Unassembled WGS sequence"/>
</dbReference>
<evidence type="ECO:0000256" key="3">
    <source>
        <dbReference type="PROSITE-ProRule" id="PRU00221"/>
    </source>
</evidence>
<evidence type="ECO:0000256" key="2">
    <source>
        <dbReference type="ARBA" id="ARBA00022737"/>
    </source>
</evidence>
<sequence length="507" mass="56918">MACADNSDKDTSSLDIPNELDSNSDLFVDAVDSFNTTTTCIGNAAYIRWNPLQAVKQRTFGQYKTHPSTICTETASSHNMVRRLKLQYKLNGVHEGCVNAINFSPCGTLLASGSDDLNIVVWKWMERRPFLTFDTKHTFNVFQARFMPESDSSVIVSAARDGQVRAHIIGSSGELANSRRVASHKDSAHKLAVDRSLPHTFLSCGEDGLIQEIDLRTAAPNKLLYVRRDDVEKMTKIPLYTIQMNPSRPHEFAAAGKNKYAYIFDKRMTSDNSEFSYVKKFCPDNLVNDKDTVFPDSITCLAYSYDGKELLCSYNDDDIYLFDSSHSSGSNFIKRYEGHRNSQTVKGVNFYGPHSEFIVSGSDCGHVFIWDKNSEKIVQCMEGDETGVVNCLEQHPSAPVLATSGLDSDVKIFMPCSLRPTSLSKLDHIVSSNKKARDTEREEDEENSGTVNDFYRIYYRRISRMIQRRAAGEDGENGDDNTSNNSDSEDSDTDMDQHTVPLRCDPQ</sequence>
<dbReference type="PANTHER" id="PTHR15574">
    <property type="entry name" value="WD REPEAT DOMAIN-CONTAINING FAMILY"/>
    <property type="match status" value="1"/>
</dbReference>
<proteinExistence type="predicted"/>
<feature type="repeat" description="WD" evidence="3">
    <location>
        <begin position="91"/>
        <end position="123"/>
    </location>
</feature>
<evidence type="ECO:0000313" key="5">
    <source>
        <dbReference type="EMBL" id="KAI6646603.1"/>
    </source>
</evidence>
<protein>
    <submittedName>
        <fullName evidence="5">DDB1- and CUL4-associated factor 8-like</fullName>
    </submittedName>
</protein>
<keyword evidence="1 3" id="KW-0853">WD repeat</keyword>
<dbReference type="Gene3D" id="2.130.10.10">
    <property type="entry name" value="YVTN repeat-like/Quinoprotein amine dehydrogenase"/>
    <property type="match status" value="1"/>
</dbReference>
<keyword evidence="6" id="KW-1185">Reference proteome</keyword>
<keyword evidence="2" id="KW-0677">Repeat</keyword>
<dbReference type="InterPro" id="IPR045151">
    <property type="entry name" value="DCAF8"/>
</dbReference>
<dbReference type="AlphaFoldDB" id="A0AAV7JCU9"/>
<dbReference type="EMBL" id="JAKMXF010000354">
    <property type="protein sequence ID" value="KAI6646603.1"/>
    <property type="molecule type" value="Genomic_DNA"/>
</dbReference>
<feature type="region of interest" description="Disordered" evidence="4">
    <location>
        <begin position="469"/>
        <end position="507"/>
    </location>
</feature>
<accession>A0AAV7JCU9</accession>
<dbReference type="SMART" id="SM00320">
    <property type="entry name" value="WD40"/>
    <property type="match status" value="7"/>
</dbReference>
<dbReference type="SUPFAM" id="SSF50978">
    <property type="entry name" value="WD40 repeat-like"/>
    <property type="match status" value="1"/>
</dbReference>
<dbReference type="GO" id="GO:0080008">
    <property type="term" value="C:Cul4-RING E3 ubiquitin ligase complex"/>
    <property type="evidence" value="ECO:0007669"/>
    <property type="project" value="TreeGrafter"/>
</dbReference>
<organism evidence="5 6">
    <name type="scientific">Oopsacas minuta</name>
    <dbReference type="NCBI Taxonomy" id="111878"/>
    <lineage>
        <taxon>Eukaryota</taxon>
        <taxon>Metazoa</taxon>
        <taxon>Porifera</taxon>
        <taxon>Hexactinellida</taxon>
        <taxon>Hexasterophora</taxon>
        <taxon>Lyssacinosida</taxon>
        <taxon>Leucopsacidae</taxon>
        <taxon>Oopsacas</taxon>
    </lineage>
</organism>